<protein>
    <submittedName>
        <fullName evidence="1">Uncharacterized protein</fullName>
    </submittedName>
</protein>
<dbReference type="Proteomes" id="UP001227192">
    <property type="component" value="Unassembled WGS sequence"/>
</dbReference>
<evidence type="ECO:0000313" key="2">
    <source>
        <dbReference type="Proteomes" id="UP001227192"/>
    </source>
</evidence>
<comment type="caution">
    <text evidence="1">The sequence shown here is derived from an EMBL/GenBank/DDBJ whole genome shotgun (WGS) entry which is preliminary data.</text>
</comment>
<organism evidence="1 2">
    <name type="scientific">Penicillium thymicola</name>
    <dbReference type="NCBI Taxonomy" id="293382"/>
    <lineage>
        <taxon>Eukaryota</taxon>
        <taxon>Fungi</taxon>
        <taxon>Dikarya</taxon>
        <taxon>Ascomycota</taxon>
        <taxon>Pezizomycotina</taxon>
        <taxon>Eurotiomycetes</taxon>
        <taxon>Eurotiomycetidae</taxon>
        <taxon>Eurotiales</taxon>
        <taxon>Aspergillaceae</taxon>
        <taxon>Penicillium</taxon>
    </lineage>
</organism>
<reference evidence="1" key="2">
    <citation type="journal article" date="2016" name="Fungal Biol.">
        <title>Ochratoxin A production by Penicillium thymicola.</title>
        <authorList>
            <person name="Nguyen H.D.T."/>
            <person name="McMullin D.R."/>
            <person name="Ponomareva E."/>
            <person name="Riley R."/>
            <person name="Pomraning K.R."/>
            <person name="Baker S.E."/>
            <person name="Seifert K.A."/>
        </authorList>
    </citation>
    <scope>NUCLEOTIDE SEQUENCE</scope>
    <source>
        <strain evidence="1">DAOM 180753</strain>
    </source>
</reference>
<sequence>HDMNNMNANMNNAFIRANIRFIYSYSRSANMNMPYIRIHLFLSEP</sequence>
<dbReference type="AlphaFoldDB" id="A0AAI9T4S2"/>
<name>A0AAI9T4S2_PENTH</name>
<accession>A0AAI9T4S2</accession>
<gene>
    <name evidence="1" type="ORF">VN97_g13063</name>
</gene>
<feature type="non-terminal residue" evidence="1">
    <location>
        <position position="1"/>
    </location>
</feature>
<keyword evidence="2" id="KW-1185">Reference proteome</keyword>
<reference evidence="1" key="1">
    <citation type="submission" date="2015-06" db="EMBL/GenBank/DDBJ databases">
        <authorList>
            <person name="Nguyen H."/>
        </authorList>
    </citation>
    <scope>NUCLEOTIDE SEQUENCE</scope>
    <source>
        <strain evidence="1">DAOM 180753</strain>
    </source>
</reference>
<proteinExistence type="predicted"/>
<dbReference type="EMBL" id="LACB01001398">
    <property type="protein sequence ID" value="KAJ9480503.1"/>
    <property type="molecule type" value="Genomic_DNA"/>
</dbReference>
<evidence type="ECO:0000313" key="1">
    <source>
        <dbReference type="EMBL" id="KAJ9480503.1"/>
    </source>
</evidence>